<organism evidence="1">
    <name type="scientific">viral metagenome</name>
    <dbReference type="NCBI Taxonomy" id="1070528"/>
    <lineage>
        <taxon>unclassified sequences</taxon>
        <taxon>metagenomes</taxon>
        <taxon>organismal metagenomes</taxon>
    </lineage>
</organism>
<accession>A0A6C0E4I4</accession>
<reference evidence="1" key="1">
    <citation type="journal article" date="2020" name="Nature">
        <title>Giant virus diversity and host interactions through global metagenomics.</title>
        <authorList>
            <person name="Schulz F."/>
            <person name="Roux S."/>
            <person name="Paez-Espino D."/>
            <person name="Jungbluth S."/>
            <person name="Walsh D.A."/>
            <person name="Denef V.J."/>
            <person name="McMahon K.D."/>
            <person name="Konstantinidis K.T."/>
            <person name="Eloe-Fadrosh E.A."/>
            <person name="Kyrpides N.C."/>
            <person name="Woyke T."/>
        </authorList>
    </citation>
    <scope>NUCLEOTIDE SEQUENCE</scope>
    <source>
        <strain evidence="1">GVMAG-M-3300023179-116</strain>
    </source>
</reference>
<name>A0A6C0E4I4_9ZZZZ</name>
<sequence length="413" mass="47406">MDIDLDVNNYNINELENLFGLSEKYDLLDVNNKELKLQKKLLNSTSINEILRKQIIDFISTAKNKIISKIKTLREKNKRETYELTYETMNPLVQVDDHFIQNREETIFLTSNPSNFVPGKMNPLRNRTIRQTLNIDSRFRDNYYANTSSNYHYDLPLLIKNVVSLQLASMDFPCTFYSINKAFDNNYFTLIINNTSFVVTVPDGNYTSEDFVNCINNILSSAPGNFKYIYFTLDISNGISGTGKMIVGIRDNNINGNINTTFNFTLDFIKDANGLENKTTPLPLKLGWMMGFRNGVYVNNSTYVSEGIIDLLAHRYIYLVVNDYNNNVNDGFYASFTDSILNKNILARIAITGGGFNIISQNNLGLITYPRQYFGPVNIQKLQIQLLDEYGRILNLNNMDYSVCLTMETIYDL</sequence>
<dbReference type="AlphaFoldDB" id="A0A6C0E4I4"/>
<evidence type="ECO:0000313" key="1">
    <source>
        <dbReference type="EMBL" id="QHT23688.1"/>
    </source>
</evidence>
<proteinExistence type="predicted"/>
<protein>
    <submittedName>
        <fullName evidence="1">Uncharacterized protein</fullName>
    </submittedName>
</protein>
<dbReference type="EMBL" id="MN739734">
    <property type="protein sequence ID" value="QHT23688.1"/>
    <property type="molecule type" value="Genomic_DNA"/>
</dbReference>